<sequence>MVTNMPEIITLRTDRLIITDLNYGDLDFIHVLHLNPEVQKYATLDIPESIDESKDYLRKYMEQQSCSPRKEYGFSISLVNQEPIGLIGLSNGLNKFKNAELWFKLHPGYWGKGYITEAALLLLKFGFERLLLHRIEAGVATENIASIRVLEKIGMQKEGIRRKILPIRGEWKDNFHYAVLEDDFIQIH</sequence>
<dbReference type="PROSITE" id="PS51186">
    <property type="entry name" value="GNAT"/>
    <property type="match status" value="1"/>
</dbReference>
<dbReference type="STRING" id="475255.SAMN04488101_117123"/>
<dbReference type="InterPro" id="IPR016181">
    <property type="entry name" value="Acyl_CoA_acyltransferase"/>
</dbReference>
<keyword evidence="3" id="KW-1185">Reference proteome</keyword>
<evidence type="ECO:0000259" key="1">
    <source>
        <dbReference type="PROSITE" id="PS51186"/>
    </source>
</evidence>
<dbReference type="InterPro" id="IPR000182">
    <property type="entry name" value="GNAT_dom"/>
</dbReference>
<evidence type="ECO:0000313" key="3">
    <source>
        <dbReference type="Proteomes" id="UP000192678"/>
    </source>
</evidence>
<organism evidence="2 3">
    <name type="scientific">Pedobacter nyackensis</name>
    <dbReference type="NCBI Taxonomy" id="475255"/>
    <lineage>
        <taxon>Bacteria</taxon>
        <taxon>Pseudomonadati</taxon>
        <taxon>Bacteroidota</taxon>
        <taxon>Sphingobacteriia</taxon>
        <taxon>Sphingobacteriales</taxon>
        <taxon>Sphingobacteriaceae</taxon>
        <taxon>Pedobacter</taxon>
    </lineage>
</organism>
<dbReference type="SUPFAM" id="SSF55729">
    <property type="entry name" value="Acyl-CoA N-acyltransferases (Nat)"/>
    <property type="match status" value="1"/>
</dbReference>
<proteinExistence type="predicted"/>
<dbReference type="AlphaFoldDB" id="A0A1W2EYA2"/>
<keyword evidence="2" id="KW-0808">Transferase</keyword>
<dbReference type="Gene3D" id="3.40.630.30">
    <property type="match status" value="1"/>
</dbReference>
<evidence type="ECO:0000313" key="2">
    <source>
        <dbReference type="EMBL" id="SMD14683.1"/>
    </source>
</evidence>
<dbReference type="Proteomes" id="UP000192678">
    <property type="component" value="Unassembled WGS sequence"/>
</dbReference>
<reference evidence="2 3" key="1">
    <citation type="submission" date="2017-04" db="EMBL/GenBank/DDBJ databases">
        <authorList>
            <person name="Afonso C.L."/>
            <person name="Miller P.J."/>
            <person name="Scott M.A."/>
            <person name="Spackman E."/>
            <person name="Goraichik I."/>
            <person name="Dimitrov K.M."/>
            <person name="Suarez D.L."/>
            <person name="Swayne D.E."/>
        </authorList>
    </citation>
    <scope>NUCLEOTIDE SEQUENCE [LARGE SCALE GENOMIC DNA]</scope>
    <source>
        <strain evidence="2 3">DSM 19625</strain>
    </source>
</reference>
<feature type="domain" description="N-acetyltransferase" evidence="1">
    <location>
        <begin position="16"/>
        <end position="186"/>
    </location>
</feature>
<accession>A0A1W2EYA2</accession>
<dbReference type="EMBL" id="FWYB01000017">
    <property type="protein sequence ID" value="SMD14683.1"/>
    <property type="molecule type" value="Genomic_DNA"/>
</dbReference>
<dbReference type="GO" id="GO:0016747">
    <property type="term" value="F:acyltransferase activity, transferring groups other than amino-acyl groups"/>
    <property type="evidence" value="ECO:0007669"/>
    <property type="project" value="InterPro"/>
</dbReference>
<dbReference type="InterPro" id="IPR051531">
    <property type="entry name" value="N-acetyltransferase"/>
</dbReference>
<gene>
    <name evidence="2" type="ORF">SAMN04488101_117123</name>
</gene>
<dbReference type="PANTHER" id="PTHR43792">
    <property type="entry name" value="GNAT FAMILY, PUTATIVE (AFU_ORTHOLOGUE AFUA_3G00765)-RELATED-RELATED"/>
    <property type="match status" value="1"/>
</dbReference>
<protein>
    <submittedName>
        <fullName evidence="2">Protein N-acetyltransferase, RimJ/RimL family</fullName>
    </submittedName>
</protein>
<dbReference type="Pfam" id="PF13302">
    <property type="entry name" value="Acetyltransf_3"/>
    <property type="match status" value="1"/>
</dbReference>
<name>A0A1W2EYA2_9SPHI</name>